<keyword evidence="1" id="KW-0472">Membrane</keyword>
<evidence type="ECO:0000313" key="2">
    <source>
        <dbReference type="EMBL" id="MBB2505344.1"/>
    </source>
</evidence>
<evidence type="ECO:0000256" key="1">
    <source>
        <dbReference type="SAM" id="Phobius"/>
    </source>
</evidence>
<dbReference type="RefSeq" id="WP_143271496.1">
    <property type="nucleotide sequence ID" value="NZ_JACJHR010000100.1"/>
</dbReference>
<dbReference type="Proteomes" id="UP000550260">
    <property type="component" value="Unassembled WGS sequence"/>
</dbReference>
<feature type="transmembrane region" description="Helical" evidence="1">
    <location>
        <begin position="37"/>
        <end position="70"/>
    </location>
</feature>
<dbReference type="AlphaFoldDB" id="A0A2N3WVS5"/>
<name>A0A2N3WVS5_9PSEU</name>
<reference evidence="3 4" key="1">
    <citation type="submission" date="2017-12" db="EMBL/GenBank/DDBJ databases">
        <title>Sequencing the genomes of 1000 Actinobacteria strains.</title>
        <authorList>
            <person name="Klenk H.-P."/>
        </authorList>
    </citation>
    <scope>NUCLEOTIDE SEQUENCE [LARGE SCALE GENOMIC DNA]</scope>
    <source>
        <strain evidence="3 4">DSM 45165</strain>
    </source>
</reference>
<proteinExistence type="predicted"/>
<sequence length="107" mass="11035">MPYSVYLVVPAVVGGLLVAGAMFLLTRGRLSGRNAKLAAATAGLAWALGWYFTALMVLFGVAVAAAGYGFARLFIRAEQAMVAAFGAYVVFMGGAGYVLYVGLNGMG</sequence>
<feature type="transmembrane region" description="Helical" evidence="1">
    <location>
        <begin position="82"/>
        <end position="103"/>
    </location>
</feature>
<keyword evidence="4" id="KW-1185">Reference proteome</keyword>
<reference evidence="2 5" key="2">
    <citation type="submission" date="2020-08" db="EMBL/GenBank/DDBJ databases">
        <title>Amycolatopsis echigonensis JCM 21831.</title>
        <authorList>
            <person name="Tedsree N."/>
            <person name="Kuncharoen N."/>
            <person name="Likhitwitayawuid K."/>
            <person name="Tanasupawat S."/>
        </authorList>
    </citation>
    <scope>NUCLEOTIDE SEQUENCE [LARGE SCALE GENOMIC DNA]</scope>
    <source>
        <strain evidence="2 5">JCM 21831</strain>
    </source>
</reference>
<dbReference type="EMBL" id="JACJHR010000100">
    <property type="protein sequence ID" value="MBB2505344.1"/>
    <property type="molecule type" value="Genomic_DNA"/>
</dbReference>
<dbReference type="Proteomes" id="UP000233750">
    <property type="component" value="Unassembled WGS sequence"/>
</dbReference>
<keyword evidence="1" id="KW-0812">Transmembrane</keyword>
<evidence type="ECO:0000313" key="3">
    <source>
        <dbReference type="EMBL" id="PKV97960.1"/>
    </source>
</evidence>
<accession>A0A2N3WVS5</accession>
<gene>
    <name evidence="3" type="ORF">ATK30_8963</name>
    <name evidence="2" type="ORF">H5411_40265</name>
</gene>
<evidence type="ECO:0000313" key="4">
    <source>
        <dbReference type="Proteomes" id="UP000233750"/>
    </source>
</evidence>
<evidence type="ECO:0000313" key="5">
    <source>
        <dbReference type="Proteomes" id="UP000550260"/>
    </source>
</evidence>
<feature type="transmembrane region" description="Helical" evidence="1">
    <location>
        <begin position="6"/>
        <end position="25"/>
    </location>
</feature>
<accession>A0A8E1W6N3</accession>
<protein>
    <submittedName>
        <fullName evidence="3">Uncharacterized protein</fullName>
    </submittedName>
</protein>
<organism evidence="3 4">
    <name type="scientific">Amycolatopsis echigonensis</name>
    <dbReference type="NCBI Taxonomy" id="2576905"/>
    <lineage>
        <taxon>Bacteria</taxon>
        <taxon>Bacillati</taxon>
        <taxon>Actinomycetota</taxon>
        <taxon>Actinomycetes</taxon>
        <taxon>Pseudonocardiales</taxon>
        <taxon>Pseudonocardiaceae</taxon>
        <taxon>Amycolatopsis</taxon>
    </lineage>
</organism>
<comment type="caution">
    <text evidence="3">The sequence shown here is derived from an EMBL/GenBank/DDBJ whole genome shotgun (WGS) entry which is preliminary data.</text>
</comment>
<dbReference type="EMBL" id="PJMY01000003">
    <property type="protein sequence ID" value="PKV97960.1"/>
    <property type="molecule type" value="Genomic_DNA"/>
</dbReference>
<keyword evidence="1" id="KW-1133">Transmembrane helix</keyword>